<dbReference type="EMBL" id="JBHUCO010000009">
    <property type="protein sequence ID" value="MFD1517506.1"/>
    <property type="molecule type" value="Genomic_DNA"/>
</dbReference>
<reference evidence="2" key="1">
    <citation type="journal article" date="2019" name="Int. J. Syst. Evol. Microbiol.">
        <title>The Global Catalogue of Microorganisms (GCM) 10K type strain sequencing project: providing services to taxonomists for standard genome sequencing and annotation.</title>
        <authorList>
            <consortium name="The Broad Institute Genomics Platform"/>
            <consortium name="The Broad Institute Genome Sequencing Center for Infectious Disease"/>
            <person name="Wu L."/>
            <person name="Ma J."/>
        </authorList>
    </citation>
    <scope>NUCLEOTIDE SEQUENCE [LARGE SCALE GENOMIC DNA]</scope>
    <source>
        <strain evidence="2">CCM 7043</strain>
    </source>
</reference>
<evidence type="ECO:0000313" key="1">
    <source>
        <dbReference type="EMBL" id="MFD1517506.1"/>
    </source>
</evidence>
<dbReference type="RefSeq" id="WP_344721051.1">
    <property type="nucleotide sequence ID" value="NZ_BAAAUS010000007.1"/>
</dbReference>
<dbReference type="Proteomes" id="UP001597114">
    <property type="component" value="Unassembled WGS sequence"/>
</dbReference>
<sequence length="76" mass="8500">MEQDNLGYERDIRPLFRDKDVSSMSSTFDLASYDDVRANADGILARLSDGSMPCDGAWPEEQVALFRNWVNIGCPA</sequence>
<comment type="caution">
    <text evidence="1">The sequence shown here is derived from an EMBL/GenBank/DDBJ whole genome shotgun (WGS) entry which is preliminary data.</text>
</comment>
<evidence type="ECO:0000313" key="2">
    <source>
        <dbReference type="Proteomes" id="UP001597114"/>
    </source>
</evidence>
<keyword evidence="2" id="KW-1185">Reference proteome</keyword>
<proteinExistence type="predicted"/>
<name>A0ABW4EPK8_9PSEU</name>
<organism evidence="1 2">
    <name type="scientific">Pseudonocardia yunnanensis</name>
    <dbReference type="NCBI Taxonomy" id="58107"/>
    <lineage>
        <taxon>Bacteria</taxon>
        <taxon>Bacillati</taxon>
        <taxon>Actinomycetota</taxon>
        <taxon>Actinomycetes</taxon>
        <taxon>Pseudonocardiales</taxon>
        <taxon>Pseudonocardiaceae</taxon>
        <taxon>Pseudonocardia</taxon>
    </lineage>
</organism>
<gene>
    <name evidence="1" type="ORF">ACFSJD_08410</name>
</gene>
<accession>A0ABW4EPK8</accession>
<protein>
    <submittedName>
        <fullName evidence="1">Uncharacterized protein</fullName>
    </submittedName>
</protein>